<accession>A0A4R9LZU3</accession>
<sequence length="496" mass="52748">MKKGSFSIFFLFVRCLLVAGILSFTHCQSPVFENPCDTRSNDFLKILFLRAAAKDASSLCGTKVRPFHFPEILSFFVTSPKVSGTIDGENINVVVSFSNVSSLVMSFVHEGEVVLVDGVVQVSGVTSNDFTVTRTYTVIGGDGLQKNYTVTVVQLNPPSLTATRVYGQAGNFTSSNISTTADGLHSPFKPALDSSGLYVADQENNRVLFYPGTSTTATRVYGQGGNFTTANTGSVTDNTFYGVPGANVPDIAVDATGVYVSDIYGSRVLFFPGTSTTATRVYGQNGNFTTVNVGAGADGLANPEGIVTDSTGVYIVDTFNNRILFYPGTSTTATRVYGQSGSFTSNTSNNGGISADSLDNPRGICINEDGVYVADTNNSRVLFYPGISTTATRVYGQNGNFTTNVVGTTASTLSNPWFVSCYAGNVYISDRGNHRILGYEGNATIATRVWGQNGSFTGNAAGLSDKELNDPYGMDIDRTGLYVADGGNNRVLFFPR</sequence>
<dbReference type="Proteomes" id="UP000298058">
    <property type="component" value="Unassembled WGS sequence"/>
</dbReference>
<name>A0A4R9LZU3_9LEPT</name>
<dbReference type="EMBL" id="RQHW01000018">
    <property type="protein sequence ID" value="TGN19903.1"/>
    <property type="molecule type" value="Genomic_DNA"/>
</dbReference>
<dbReference type="CDD" id="cd05819">
    <property type="entry name" value="NHL"/>
    <property type="match status" value="1"/>
</dbReference>
<comment type="caution">
    <text evidence="2">The sequence shown here is derived from an EMBL/GenBank/DDBJ whole genome shotgun (WGS) entry which is preliminary data.</text>
</comment>
<dbReference type="InterPro" id="IPR001258">
    <property type="entry name" value="NHL_repeat"/>
</dbReference>
<dbReference type="Gene3D" id="2.60.40.2340">
    <property type="match status" value="1"/>
</dbReference>
<gene>
    <name evidence="2" type="ORF">EHS15_05850</name>
</gene>
<dbReference type="OrthoDB" id="317057at2"/>
<dbReference type="InterPro" id="IPR050952">
    <property type="entry name" value="TRIM-NHL_E3_ligases"/>
</dbReference>
<keyword evidence="3" id="KW-1185">Reference proteome</keyword>
<keyword evidence="1" id="KW-0677">Repeat</keyword>
<evidence type="ECO:0000313" key="3">
    <source>
        <dbReference type="Proteomes" id="UP000298058"/>
    </source>
</evidence>
<dbReference type="PANTHER" id="PTHR24104">
    <property type="entry name" value="E3 UBIQUITIN-PROTEIN LIGASE NHLRC1-RELATED"/>
    <property type="match status" value="1"/>
</dbReference>
<dbReference type="AlphaFoldDB" id="A0A4R9LZU3"/>
<dbReference type="Gene3D" id="2.120.10.30">
    <property type="entry name" value="TolB, C-terminal domain"/>
    <property type="match status" value="1"/>
</dbReference>
<dbReference type="RefSeq" id="WP_135759622.1">
    <property type="nucleotide sequence ID" value="NZ_RQHW01000018.1"/>
</dbReference>
<organism evidence="2 3">
    <name type="scientific">Leptospira idonii</name>
    <dbReference type="NCBI Taxonomy" id="1193500"/>
    <lineage>
        <taxon>Bacteria</taxon>
        <taxon>Pseudomonadati</taxon>
        <taxon>Spirochaetota</taxon>
        <taxon>Spirochaetia</taxon>
        <taxon>Leptospirales</taxon>
        <taxon>Leptospiraceae</taxon>
        <taxon>Leptospira</taxon>
    </lineage>
</organism>
<dbReference type="Gene3D" id="2.40.10.500">
    <property type="match status" value="2"/>
</dbReference>
<dbReference type="SUPFAM" id="SSF101898">
    <property type="entry name" value="NHL repeat"/>
    <property type="match status" value="1"/>
</dbReference>
<evidence type="ECO:0000313" key="2">
    <source>
        <dbReference type="EMBL" id="TGN19903.1"/>
    </source>
</evidence>
<evidence type="ECO:0000256" key="1">
    <source>
        <dbReference type="ARBA" id="ARBA00022737"/>
    </source>
</evidence>
<dbReference type="InterPro" id="IPR011042">
    <property type="entry name" value="6-blade_b-propeller_TolB-like"/>
</dbReference>
<reference evidence="2" key="1">
    <citation type="journal article" date="2019" name="PLoS Negl. Trop. Dis.">
        <title>Revisiting the worldwide diversity of Leptospira species in the environment.</title>
        <authorList>
            <person name="Vincent A.T."/>
            <person name="Schiettekatte O."/>
            <person name="Bourhy P."/>
            <person name="Veyrier F.J."/>
            <person name="Picardeau M."/>
        </authorList>
    </citation>
    <scope>NUCLEOTIDE SEQUENCE [LARGE SCALE GENOMIC DNA]</scope>
    <source>
        <strain evidence="2">201300427</strain>
    </source>
</reference>
<dbReference type="Pfam" id="PF01436">
    <property type="entry name" value="NHL"/>
    <property type="match status" value="1"/>
</dbReference>
<proteinExistence type="predicted"/>
<protein>
    <submittedName>
        <fullName evidence="2">Uncharacterized protein</fullName>
    </submittedName>
</protein>